<accession>A0A5E7CZ51</accession>
<dbReference type="Pfam" id="PF01361">
    <property type="entry name" value="Tautomerase"/>
    <property type="match status" value="1"/>
</dbReference>
<dbReference type="InterPro" id="IPR001853">
    <property type="entry name" value="DSBA-like_thioredoxin_dom"/>
</dbReference>
<evidence type="ECO:0000313" key="11">
    <source>
        <dbReference type="Proteomes" id="UP000337909"/>
    </source>
</evidence>
<comment type="subunit">
    <text evidence="3">Homohexamer.</text>
</comment>
<name>A0A5E7CZ51_PSEFL</name>
<evidence type="ECO:0000256" key="4">
    <source>
        <dbReference type="ARBA" id="ARBA00012667"/>
    </source>
</evidence>
<comment type="function">
    <text evidence="2">Catalyzes the ketonization of 2-hydroxymuconate stereoselectively to yield 2-oxo-3-hexenedioate.</text>
</comment>
<evidence type="ECO:0000256" key="6">
    <source>
        <dbReference type="ARBA" id="ARBA00023235"/>
    </source>
</evidence>
<feature type="domain" description="DSBA-like thioredoxin" evidence="8">
    <location>
        <begin position="53"/>
        <end position="255"/>
    </location>
</feature>
<dbReference type="InterPro" id="IPR004370">
    <property type="entry name" value="4-OT-like_dom"/>
</dbReference>
<evidence type="ECO:0000256" key="1">
    <source>
        <dbReference type="ARBA" id="ARBA00001379"/>
    </source>
</evidence>
<evidence type="ECO:0000313" key="10">
    <source>
        <dbReference type="EMBL" id="VVO09976.1"/>
    </source>
</evidence>
<dbReference type="Proteomes" id="UP000337909">
    <property type="component" value="Unassembled WGS sequence"/>
</dbReference>
<dbReference type="GO" id="GO:0016491">
    <property type="term" value="F:oxidoreductase activity"/>
    <property type="evidence" value="ECO:0007669"/>
    <property type="project" value="InterPro"/>
</dbReference>
<dbReference type="SUPFAM" id="SSF55331">
    <property type="entry name" value="Tautomerase/MIF"/>
    <property type="match status" value="1"/>
</dbReference>
<dbReference type="Gene3D" id="3.40.30.10">
    <property type="entry name" value="Glutaredoxin"/>
    <property type="match status" value="1"/>
</dbReference>
<evidence type="ECO:0000259" key="9">
    <source>
        <dbReference type="Pfam" id="PF01361"/>
    </source>
</evidence>
<dbReference type="GO" id="GO:0016853">
    <property type="term" value="F:isomerase activity"/>
    <property type="evidence" value="ECO:0007669"/>
    <property type="project" value="UniProtKB-KW"/>
</dbReference>
<organism evidence="10 11">
    <name type="scientific">Pseudomonas fluorescens</name>
    <dbReference type="NCBI Taxonomy" id="294"/>
    <lineage>
        <taxon>Bacteria</taxon>
        <taxon>Pseudomonadati</taxon>
        <taxon>Pseudomonadota</taxon>
        <taxon>Gammaproteobacteria</taxon>
        <taxon>Pseudomonadales</taxon>
        <taxon>Pseudomonadaceae</taxon>
        <taxon>Pseudomonas</taxon>
    </lineage>
</organism>
<evidence type="ECO:0000256" key="7">
    <source>
        <dbReference type="ARBA" id="ARBA00029674"/>
    </source>
</evidence>
<keyword evidence="6" id="KW-0413">Isomerase</keyword>
<dbReference type="Pfam" id="PF01323">
    <property type="entry name" value="DSBA"/>
    <property type="match status" value="1"/>
</dbReference>
<dbReference type="SUPFAM" id="SSF52833">
    <property type="entry name" value="Thioredoxin-like"/>
    <property type="match status" value="1"/>
</dbReference>
<dbReference type="OrthoDB" id="9799122at2"/>
<evidence type="ECO:0000256" key="5">
    <source>
        <dbReference type="ARBA" id="ARBA00015750"/>
    </source>
</evidence>
<dbReference type="EMBL" id="CABVHQ010000032">
    <property type="protein sequence ID" value="VVO09976.1"/>
    <property type="molecule type" value="Genomic_DNA"/>
</dbReference>
<feature type="domain" description="4-oxalocrotonate tautomerase-like" evidence="9">
    <location>
        <begin position="2"/>
        <end position="47"/>
    </location>
</feature>
<proteinExistence type="predicted"/>
<dbReference type="RefSeq" id="WP_150643241.1">
    <property type="nucleotide sequence ID" value="NZ_CABVHQ010000032.1"/>
</dbReference>
<gene>
    <name evidence="10" type="ORF">PS691_03320</name>
</gene>
<evidence type="ECO:0000259" key="8">
    <source>
        <dbReference type="Pfam" id="PF01323"/>
    </source>
</evidence>
<dbReference type="EC" id="5.3.2.6" evidence="4"/>
<protein>
    <recommendedName>
        <fullName evidence="5">2-hydroxymuconate tautomerase</fullName>
        <ecNumber evidence="4">5.3.2.6</ecNumber>
    </recommendedName>
    <alternativeName>
        <fullName evidence="7">4-oxalocrotonate tautomerase</fullName>
    </alternativeName>
</protein>
<dbReference type="Gene3D" id="3.30.429.10">
    <property type="entry name" value="Macrophage Migration Inhibitory Factor"/>
    <property type="match status" value="1"/>
</dbReference>
<evidence type="ECO:0000256" key="3">
    <source>
        <dbReference type="ARBA" id="ARBA00011643"/>
    </source>
</evidence>
<reference evidence="10 11" key="1">
    <citation type="submission" date="2019-09" db="EMBL/GenBank/DDBJ databases">
        <authorList>
            <person name="Chandra G."/>
            <person name="Truman W A."/>
        </authorList>
    </citation>
    <scope>NUCLEOTIDE SEQUENCE [LARGE SCALE GENOMIC DNA]</scope>
    <source>
        <strain evidence="10">PS691</strain>
    </source>
</reference>
<dbReference type="InterPro" id="IPR014347">
    <property type="entry name" value="Tautomerase/MIF_sf"/>
</dbReference>
<comment type="catalytic activity">
    <reaction evidence="1">
        <text>(2Z,4E)-2-hydroxyhexa-2,4-dienedioate = (3E)-2-oxohex-3-enedioate</text>
        <dbReference type="Rhea" id="RHEA:33431"/>
        <dbReference type="ChEBI" id="CHEBI:28080"/>
        <dbReference type="ChEBI" id="CHEBI:64908"/>
        <dbReference type="EC" id="5.3.2.6"/>
    </reaction>
</comment>
<dbReference type="PANTHER" id="PTHR13887">
    <property type="entry name" value="GLUTATHIONE S-TRANSFERASE KAPPA"/>
    <property type="match status" value="1"/>
</dbReference>
<dbReference type="CDD" id="cd03024">
    <property type="entry name" value="DsbA_FrnE"/>
    <property type="match status" value="1"/>
</dbReference>
<dbReference type="InterPro" id="IPR036249">
    <property type="entry name" value="Thioredoxin-like_sf"/>
</dbReference>
<sequence>MPFVSVRITRDGVTPEQKAQVIAEITETLERVLNKRPDLTHIVIEEVMRPSVTLDFVSDVVCPWCALGATALEQAIENLADEISVELTYKPFELNPDMPAEGENAVAHLMRKYARSAEEVAAGKALQIARGQAIGFRFDLDKRSHFYNTFDAHRLLFWASQEGRQIALKRALLRAYFADGQNPSDHETLVRLAGEAGLDRARAKEVLTCGAFANEVRALEVFYRERGINSVPAMILNGRHLVSGSQSVEYYEQMLRQMAQTPAEA</sequence>
<evidence type="ECO:0000256" key="2">
    <source>
        <dbReference type="ARBA" id="ARBA00003024"/>
    </source>
</evidence>
<dbReference type="PANTHER" id="PTHR13887:SF41">
    <property type="entry name" value="THIOREDOXIN SUPERFAMILY PROTEIN"/>
    <property type="match status" value="1"/>
</dbReference>
<dbReference type="AlphaFoldDB" id="A0A5E7CZ51"/>